<evidence type="ECO:0000313" key="1">
    <source>
        <dbReference type="EMBL" id="KAJ9657157.1"/>
    </source>
</evidence>
<comment type="caution">
    <text evidence="1">The sequence shown here is derived from an EMBL/GenBank/DDBJ whole genome shotgun (WGS) entry which is preliminary data.</text>
</comment>
<keyword evidence="1" id="KW-0560">Oxidoreductase</keyword>
<gene>
    <name evidence="1" type="primary">MAE1</name>
    <name evidence="1" type="ORF">H2198_004515</name>
</gene>
<dbReference type="EMBL" id="JAPDRQ010000068">
    <property type="protein sequence ID" value="KAJ9657157.1"/>
    <property type="molecule type" value="Genomic_DNA"/>
</dbReference>
<dbReference type="Proteomes" id="UP001172386">
    <property type="component" value="Unassembled WGS sequence"/>
</dbReference>
<evidence type="ECO:0000313" key="2">
    <source>
        <dbReference type="Proteomes" id="UP001172386"/>
    </source>
</evidence>
<name>A0ACC3A977_9EURO</name>
<dbReference type="EC" id="1.1.1.38" evidence="1"/>
<reference evidence="1" key="1">
    <citation type="submission" date="2022-10" db="EMBL/GenBank/DDBJ databases">
        <title>Culturing micro-colonial fungi from biological soil crusts in the Mojave desert and describing Neophaeococcomyces mojavensis, and introducing the new genera and species Taxawa tesnikishii.</title>
        <authorList>
            <person name="Kurbessoian T."/>
            <person name="Stajich J.E."/>
        </authorList>
    </citation>
    <scope>NUCLEOTIDE SEQUENCE</scope>
    <source>
        <strain evidence="1">JES_112</strain>
    </source>
</reference>
<sequence>MGKYDHLLLADRSPLKVPYKGNTLLNDRFLNKGTAFTHKERHELELHGLLPTNPQTLEEQVRRAYEQYSSFETDLEKNTFMTSMSEQNNVLYYKLIQEHLKEMSSIIYTPTEGDAIENYSRIFRRPNGCFLPISHPHEVEDRLSRFHNPDTEGGGVDYIVVSDGEQILGIGDQGIGGILISVAKLALTTVCAGVHPSRTLGVVLDTGTNNKKLLEDDLYLGLKQERVRGDDYDKFVDHFIQSAKRLFPKAYIHFEDFGVHNARRLLDRYRKQYAVFNDDVQGTGCVTLSSIMAAAKLSNVKLGDMRIISFGAGSAGTGIAEQVAAGIASDKGISKDEAMKQIYLVDKQGLLLDNDDSLSVAQKPFAHEASNFSDGDFDKKDLKSLIKLIKPHVLIGTSTKPGTFTEEAIREMAKHVDQPIIFPLSNPTRLHEAQPKDLLEWTDGKALVATGSPFPPVKRGDKTYEVAECNNSVCFPGIGLGCVLGRVKLLSDEMLVAAVSALAGEAPALKENDPTKGLCPDFEHVREVSVKIAKSILKQASKEDLLQVKDIPLDDDKELEEWVKAQMWDAEYRELVFDERKKI</sequence>
<protein>
    <submittedName>
        <fullName evidence="1">NAD-dependent malic enzyme, mitochondrial</fullName>
        <ecNumber evidence="1">1.1.1.38</ecNumber>
    </submittedName>
</protein>
<keyword evidence="2" id="KW-1185">Reference proteome</keyword>
<proteinExistence type="predicted"/>
<organism evidence="1 2">
    <name type="scientific">Neophaeococcomyces mojaviensis</name>
    <dbReference type="NCBI Taxonomy" id="3383035"/>
    <lineage>
        <taxon>Eukaryota</taxon>
        <taxon>Fungi</taxon>
        <taxon>Dikarya</taxon>
        <taxon>Ascomycota</taxon>
        <taxon>Pezizomycotina</taxon>
        <taxon>Eurotiomycetes</taxon>
        <taxon>Chaetothyriomycetidae</taxon>
        <taxon>Chaetothyriales</taxon>
        <taxon>Chaetothyriales incertae sedis</taxon>
        <taxon>Neophaeococcomyces</taxon>
    </lineage>
</organism>
<accession>A0ACC3A977</accession>